<organism evidence="1 2">
    <name type="scientific">Paramagnetospirillum caucaseum</name>
    <dbReference type="NCBI Taxonomy" id="1244869"/>
    <lineage>
        <taxon>Bacteria</taxon>
        <taxon>Pseudomonadati</taxon>
        <taxon>Pseudomonadota</taxon>
        <taxon>Alphaproteobacteria</taxon>
        <taxon>Rhodospirillales</taxon>
        <taxon>Magnetospirillaceae</taxon>
        <taxon>Paramagnetospirillum</taxon>
    </lineage>
</organism>
<dbReference type="EMBL" id="AONQ01000028">
    <property type="protein sequence ID" value="EME69735.1"/>
    <property type="molecule type" value="Genomic_DNA"/>
</dbReference>
<dbReference type="OrthoDB" id="7353918at2"/>
<dbReference type="Proteomes" id="UP000011744">
    <property type="component" value="Unassembled WGS sequence"/>
</dbReference>
<gene>
    <name evidence="1" type="ORF">H261_11894</name>
</gene>
<sequence>MTTTPARRALNAAVHAAAKAKGLDDDTYRAMLAAQTGKRSAKDCTDAQLRQVLDHLNGGNRTPAPANAARSPHARLARALWISLYNLGEVTDPRESALRAWVKRQHQVDDLRFVRASDAAPVIEGLKAWATRAGVAWDTFEKLGSEFRGRRAVLAAQWRILAAAGATPALDLAAHAYALVKVASLHFCRAADLDKLITDLGARVRAAKQSQ</sequence>
<protein>
    <submittedName>
        <fullName evidence="1">Mu-like prophage protein gp16</fullName>
    </submittedName>
</protein>
<proteinExistence type="predicted"/>
<dbReference type="InterPro" id="IPR009363">
    <property type="entry name" value="Phage_Mu_Gp16"/>
</dbReference>
<dbReference type="eggNOG" id="COG4382">
    <property type="taxonomic scope" value="Bacteria"/>
</dbReference>
<evidence type="ECO:0000313" key="2">
    <source>
        <dbReference type="Proteomes" id="UP000011744"/>
    </source>
</evidence>
<dbReference type="Pfam" id="PF06252">
    <property type="entry name" value="GemA"/>
    <property type="match status" value="1"/>
</dbReference>
<evidence type="ECO:0000313" key="1">
    <source>
        <dbReference type="EMBL" id="EME69735.1"/>
    </source>
</evidence>
<dbReference type="PATRIC" id="fig|1244869.3.peg.2397"/>
<dbReference type="STRING" id="1244869.H261_11894"/>
<keyword evidence="2" id="KW-1185">Reference proteome</keyword>
<accession>M2Z5Z0</accession>
<reference evidence="1 2" key="1">
    <citation type="journal article" date="2014" name="Genome Announc.">
        <title>Draft Genome Sequence of Magnetospirillum sp. Strain SO-1, a Freshwater Magnetotactic Bacterium Isolated from the Ol'khovka River, Russia.</title>
        <authorList>
            <person name="Grouzdev D.S."/>
            <person name="Dziuba M.V."/>
            <person name="Sukhacheva M.S."/>
            <person name="Mardanov A.V."/>
            <person name="Beletskiy A.V."/>
            <person name="Kuznetsov B.B."/>
            <person name="Skryabin K.G."/>
        </authorList>
    </citation>
    <scope>NUCLEOTIDE SEQUENCE [LARGE SCALE GENOMIC DNA]</scope>
    <source>
        <strain evidence="1 2">SO-1</strain>
    </source>
</reference>
<comment type="caution">
    <text evidence="1">The sequence shown here is derived from an EMBL/GenBank/DDBJ whole genome shotgun (WGS) entry which is preliminary data.</text>
</comment>
<name>M2Z5Z0_9PROT</name>
<dbReference type="AlphaFoldDB" id="M2Z5Z0"/>
<dbReference type="RefSeq" id="WP_008617723.1">
    <property type="nucleotide sequence ID" value="NZ_AONQ01000028.1"/>
</dbReference>